<name>A0A9D4U193_CHLVU</name>
<gene>
    <name evidence="1" type="ORF">D9Q98_001228</name>
</gene>
<sequence>MQLQALHNNHSPHSDAGIEVLYRFAGFDPFQRTSYFGVTLDLGQYERFRRIMYTPYFVSLLNLSDWELISSLEVSETQWVARVHVVNAYRKEARNYLFWMEQRIGSKYDGVWYCSKLLAEGLTPKTLYGVI</sequence>
<dbReference type="OrthoDB" id="10266005at2759"/>
<organism evidence="1 2">
    <name type="scientific">Chlorella vulgaris</name>
    <name type="common">Green alga</name>
    <dbReference type="NCBI Taxonomy" id="3077"/>
    <lineage>
        <taxon>Eukaryota</taxon>
        <taxon>Viridiplantae</taxon>
        <taxon>Chlorophyta</taxon>
        <taxon>core chlorophytes</taxon>
        <taxon>Trebouxiophyceae</taxon>
        <taxon>Chlorellales</taxon>
        <taxon>Chlorellaceae</taxon>
        <taxon>Chlorella clade</taxon>
        <taxon>Chlorella</taxon>
    </lineage>
</organism>
<dbReference type="Proteomes" id="UP001055712">
    <property type="component" value="Unassembled WGS sequence"/>
</dbReference>
<comment type="caution">
    <text evidence="1">The sequence shown here is derived from an EMBL/GenBank/DDBJ whole genome shotgun (WGS) entry which is preliminary data.</text>
</comment>
<reference evidence="1" key="1">
    <citation type="journal article" date="2019" name="Plant J.">
        <title>Chlorella vulgaris genome assembly and annotation reveals the molecular basis for metabolic acclimation to high light conditions.</title>
        <authorList>
            <person name="Cecchin M."/>
            <person name="Marcolungo L."/>
            <person name="Rossato M."/>
            <person name="Girolomoni L."/>
            <person name="Cosentino E."/>
            <person name="Cuine S."/>
            <person name="Li-Beisson Y."/>
            <person name="Delledonne M."/>
            <person name="Ballottari M."/>
        </authorList>
    </citation>
    <scope>NUCLEOTIDE SEQUENCE</scope>
    <source>
        <strain evidence="1">211/11P</strain>
    </source>
</reference>
<dbReference type="PANTHER" id="PTHR35716">
    <property type="entry name" value="OS05G0574700 PROTEIN-RELATED"/>
    <property type="match status" value="1"/>
</dbReference>
<dbReference type="EMBL" id="SIDB01000001">
    <property type="protein sequence ID" value="KAI3438811.1"/>
    <property type="molecule type" value="Genomic_DNA"/>
</dbReference>
<dbReference type="AlphaFoldDB" id="A0A9D4U193"/>
<dbReference type="PANTHER" id="PTHR35716:SF1">
    <property type="entry name" value="OS05G0574700 PROTEIN"/>
    <property type="match status" value="1"/>
</dbReference>
<evidence type="ECO:0000313" key="1">
    <source>
        <dbReference type="EMBL" id="KAI3438811.1"/>
    </source>
</evidence>
<reference evidence="1" key="2">
    <citation type="submission" date="2020-11" db="EMBL/GenBank/DDBJ databases">
        <authorList>
            <person name="Cecchin M."/>
            <person name="Marcolungo L."/>
            <person name="Rossato M."/>
            <person name="Girolomoni L."/>
            <person name="Cosentino E."/>
            <person name="Cuine S."/>
            <person name="Li-Beisson Y."/>
            <person name="Delledonne M."/>
            <person name="Ballottari M."/>
        </authorList>
    </citation>
    <scope>NUCLEOTIDE SEQUENCE</scope>
    <source>
        <strain evidence="1">211/11P</strain>
        <tissue evidence="1">Whole cell</tissue>
    </source>
</reference>
<evidence type="ECO:0000313" key="2">
    <source>
        <dbReference type="Proteomes" id="UP001055712"/>
    </source>
</evidence>
<accession>A0A9D4U193</accession>
<keyword evidence="2" id="KW-1185">Reference proteome</keyword>
<protein>
    <submittedName>
        <fullName evidence="1">Uncharacterized protein</fullName>
    </submittedName>
</protein>
<proteinExistence type="predicted"/>